<proteinExistence type="predicted"/>
<keyword evidence="3" id="KW-1185">Reference proteome</keyword>
<feature type="region of interest" description="Disordered" evidence="1">
    <location>
        <begin position="39"/>
        <end position="67"/>
    </location>
</feature>
<gene>
    <name evidence="2" type="ORF">EVAR_55293_1</name>
</gene>
<organism evidence="2 3">
    <name type="scientific">Eumeta variegata</name>
    <name type="common">Bagworm moth</name>
    <name type="synonym">Eumeta japonica</name>
    <dbReference type="NCBI Taxonomy" id="151549"/>
    <lineage>
        <taxon>Eukaryota</taxon>
        <taxon>Metazoa</taxon>
        <taxon>Ecdysozoa</taxon>
        <taxon>Arthropoda</taxon>
        <taxon>Hexapoda</taxon>
        <taxon>Insecta</taxon>
        <taxon>Pterygota</taxon>
        <taxon>Neoptera</taxon>
        <taxon>Endopterygota</taxon>
        <taxon>Lepidoptera</taxon>
        <taxon>Glossata</taxon>
        <taxon>Ditrysia</taxon>
        <taxon>Tineoidea</taxon>
        <taxon>Psychidae</taxon>
        <taxon>Oiketicinae</taxon>
        <taxon>Eumeta</taxon>
    </lineage>
</organism>
<accession>A0A4C1ZJC7</accession>
<feature type="region of interest" description="Disordered" evidence="1">
    <location>
        <begin position="1"/>
        <end position="21"/>
    </location>
</feature>
<dbReference type="Proteomes" id="UP000299102">
    <property type="component" value="Unassembled WGS sequence"/>
</dbReference>
<evidence type="ECO:0000313" key="2">
    <source>
        <dbReference type="EMBL" id="GBP87009.1"/>
    </source>
</evidence>
<name>A0A4C1ZJC7_EUMVA</name>
<dbReference type="AlphaFoldDB" id="A0A4C1ZJC7"/>
<comment type="caution">
    <text evidence="2">The sequence shown here is derived from an EMBL/GenBank/DDBJ whole genome shotgun (WGS) entry which is preliminary data.</text>
</comment>
<dbReference type="EMBL" id="BGZK01001830">
    <property type="protein sequence ID" value="GBP87009.1"/>
    <property type="molecule type" value="Genomic_DNA"/>
</dbReference>
<sequence length="89" mass="9847">MATGRGRAWAEGGRPPSRAERGHEIQTYLINLHGGALFRRPSGVSRSPTLAARDKTSRSQRRPSRPAGARFTLELYANDLYKGSHCELI</sequence>
<protein>
    <submittedName>
        <fullName evidence="2">Uncharacterized protein</fullName>
    </submittedName>
</protein>
<evidence type="ECO:0000256" key="1">
    <source>
        <dbReference type="SAM" id="MobiDB-lite"/>
    </source>
</evidence>
<reference evidence="2 3" key="1">
    <citation type="journal article" date="2019" name="Commun. Biol.">
        <title>The bagworm genome reveals a unique fibroin gene that provides high tensile strength.</title>
        <authorList>
            <person name="Kono N."/>
            <person name="Nakamura H."/>
            <person name="Ohtoshi R."/>
            <person name="Tomita M."/>
            <person name="Numata K."/>
            <person name="Arakawa K."/>
        </authorList>
    </citation>
    <scope>NUCLEOTIDE SEQUENCE [LARGE SCALE GENOMIC DNA]</scope>
</reference>
<evidence type="ECO:0000313" key="3">
    <source>
        <dbReference type="Proteomes" id="UP000299102"/>
    </source>
</evidence>